<evidence type="ECO:0000313" key="6">
    <source>
        <dbReference type="Proteomes" id="UP000276133"/>
    </source>
</evidence>
<feature type="repeat" description="WD" evidence="3">
    <location>
        <begin position="10"/>
        <end position="32"/>
    </location>
</feature>
<name>A0A3M7Q3P0_BRAPC</name>
<evidence type="ECO:0000256" key="2">
    <source>
        <dbReference type="ARBA" id="ARBA00022737"/>
    </source>
</evidence>
<evidence type="ECO:0000256" key="1">
    <source>
        <dbReference type="ARBA" id="ARBA00022574"/>
    </source>
</evidence>
<feature type="transmembrane region" description="Helical" evidence="4">
    <location>
        <begin position="141"/>
        <end position="160"/>
    </location>
</feature>
<gene>
    <name evidence="5" type="ORF">BpHYR1_015260</name>
</gene>
<dbReference type="InterPro" id="IPR015943">
    <property type="entry name" value="WD40/YVTN_repeat-like_dom_sf"/>
</dbReference>
<sequence length="171" mass="20089">MSTVLQNGDLASGSNDGTIKIWNLENGSVKMTLNNNSDGVYSLTVLQNKSLFIEFKTRQLLSALAFLGNQMTYFRLLNKFSQEVIYLSVKLYSNKRFKRILFQHNQFLITEVRYNKNWTKYLRILNAFKESISKKRKFVSYIRYLTYTTSLLYNILFNLLCRIPSIAKHQL</sequence>
<organism evidence="5 6">
    <name type="scientific">Brachionus plicatilis</name>
    <name type="common">Marine rotifer</name>
    <name type="synonym">Brachionus muelleri</name>
    <dbReference type="NCBI Taxonomy" id="10195"/>
    <lineage>
        <taxon>Eukaryota</taxon>
        <taxon>Metazoa</taxon>
        <taxon>Spiralia</taxon>
        <taxon>Gnathifera</taxon>
        <taxon>Rotifera</taxon>
        <taxon>Eurotatoria</taxon>
        <taxon>Monogononta</taxon>
        <taxon>Pseudotrocha</taxon>
        <taxon>Ploima</taxon>
        <taxon>Brachionidae</taxon>
        <taxon>Brachionus</taxon>
    </lineage>
</organism>
<keyword evidence="1 3" id="KW-0853">WD repeat</keyword>
<dbReference type="Gene3D" id="2.130.10.10">
    <property type="entry name" value="YVTN repeat-like/Quinoprotein amine dehydrogenase"/>
    <property type="match status" value="1"/>
</dbReference>
<proteinExistence type="predicted"/>
<dbReference type="PROSITE" id="PS50082">
    <property type="entry name" value="WD_REPEATS_2"/>
    <property type="match status" value="1"/>
</dbReference>
<dbReference type="InterPro" id="IPR001680">
    <property type="entry name" value="WD40_rpt"/>
</dbReference>
<dbReference type="InterPro" id="IPR036322">
    <property type="entry name" value="WD40_repeat_dom_sf"/>
</dbReference>
<evidence type="ECO:0000256" key="4">
    <source>
        <dbReference type="SAM" id="Phobius"/>
    </source>
</evidence>
<dbReference type="InterPro" id="IPR019775">
    <property type="entry name" value="WD40_repeat_CS"/>
</dbReference>
<evidence type="ECO:0000313" key="5">
    <source>
        <dbReference type="EMBL" id="RNA05812.1"/>
    </source>
</evidence>
<dbReference type="SUPFAM" id="SSF50978">
    <property type="entry name" value="WD40 repeat-like"/>
    <property type="match status" value="1"/>
</dbReference>
<protein>
    <submittedName>
        <fullName evidence="5">Uncharacterized protein</fullName>
    </submittedName>
</protein>
<keyword evidence="4" id="KW-1133">Transmembrane helix</keyword>
<comment type="caution">
    <text evidence="5">The sequence shown here is derived from an EMBL/GenBank/DDBJ whole genome shotgun (WGS) entry which is preliminary data.</text>
</comment>
<keyword evidence="4" id="KW-0472">Membrane</keyword>
<dbReference type="AlphaFoldDB" id="A0A3M7Q3P0"/>
<reference evidence="5 6" key="1">
    <citation type="journal article" date="2018" name="Sci. Rep.">
        <title>Genomic signatures of local adaptation to the degree of environmental predictability in rotifers.</title>
        <authorList>
            <person name="Franch-Gras L."/>
            <person name="Hahn C."/>
            <person name="Garcia-Roger E.M."/>
            <person name="Carmona M.J."/>
            <person name="Serra M."/>
            <person name="Gomez A."/>
        </authorList>
    </citation>
    <scope>NUCLEOTIDE SEQUENCE [LARGE SCALE GENOMIC DNA]</scope>
    <source>
        <strain evidence="5">HYR1</strain>
    </source>
</reference>
<keyword evidence="6" id="KW-1185">Reference proteome</keyword>
<keyword evidence="4" id="KW-0812">Transmembrane</keyword>
<dbReference type="PROSITE" id="PS00678">
    <property type="entry name" value="WD_REPEATS_1"/>
    <property type="match status" value="1"/>
</dbReference>
<evidence type="ECO:0000256" key="3">
    <source>
        <dbReference type="PROSITE-ProRule" id="PRU00221"/>
    </source>
</evidence>
<dbReference type="EMBL" id="REGN01007598">
    <property type="protein sequence ID" value="RNA05812.1"/>
    <property type="molecule type" value="Genomic_DNA"/>
</dbReference>
<keyword evidence="2" id="KW-0677">Repeat</keyword>
<dbReference type="Proteomes" id="UP000276133">
    <property type="component" value="Unassembled WGS sequence"/>
</dbReference>
<accession>A0A3M7Q3P0</accession>